<dbReference type="OrthoDB" id="7846618at2"/>
<dbReference type="PATRIC" id="fig|320778.3.peg.2715"/>
<sequence length="207" mass="23959">MASNHNDLLFHIDPEELEAVRQILGATESQVKAAYNRALGRTAQTLRKLSKSLVRDELQPRAMNKLRERIKYFRIRSTSQLEKLDEIKLWFGLDNVPIGILKGSMRRLGTKKKPKGSRFTPKGKLPSKQYDRGFIASPYGNGKKSIYMRTTKHRYPLDEASVGISDSLQVSIEDEIFERLPEIFLKHFETDLKGRVKMGMNRKNWHE</sequence>
<proteinExistence type="predicted"/>
<dbReference type="EMBL" id="LDOU01000013">
    <property type="protein sequence ID" value="KLV08634.1"/>
    <property type="molecule type" value="Genomic_DNA"/>
</dbReference>
<reference evidence="1 2" key="1">
    <citation type="submission" date="2015-05" db="EMBL/GenBank/DDBJ databases">
        <title>Photobacterium galathea sp. nov.</title>
        <authorList>
            <person name="Machado H."/>
            <person name="Gram L."/>
        </authorList>
    </citation>
    <scope>NUCLEOTIDE SEQUENCE [LARGE SCALE GENOMIC DNA]</scope>
    <source>
        <strain evidence="1 2">DSM 22954</strain>
    </source>
</reference>
<dbReference type="Pfam" id="PF06763">
    <property type="entry name" value="Minor_tail_Z"/>
    <property type="match status" value="1"/>
</dbReference>
<evidence type="ECO:0000313" key="2">
    <source>
        <dbReference type="Proteomes" id="UP000035909"/>
    </source>
</evidence>
<dbReference type="RefSeq" id="WP_047885561.1">
    <property type="nucleotide sequence ID" value="NZ_LDOU01000013.1"/>
</dbReference>
<gene>
    <name evidence="1" type="ORF">ABT57_12445</name>
</gene>
<dbReference type="STRING" id="320778.ABT57_12445"/>
<accession>A0A0J1HAC2</accession>
<keyword evidence="2" id="KW-1185">Reference proteome</keyword>
<dbReference type="Proteomes" id="UP000035909">
    <property type="component" value="Unassembled WGS sequence"/>
</dbReference>
<comment type="caution">
    <text evidence="1">The sequence shown here is derived from an EMBL/GenBank/DDBJ whole genome shotgun (WGS) entry which is preliminary data.</text>
</comment>
<dbReference type="InterPro" id="IPR010633">
    <property type="entry name" value="Phage_lambda_GpZ"/>
</dbReference>
<protein>
    <recommendedName>
        <fullName evidence="3">Tail protein</fullName>
    </recommendedName>
</protein>
<evidence type="ECO:0000313" key="1">
    <source>
        <dbReference type="EMBL" id="KLV08634.1"/>
    </source>
</evidence>
<dbReference type="AlphaFoldDB" id="A0A0J1HAC2"/>
<name>A0A0J1HAC2_9GAMM</name>
<organism evidence="1 2">
    <name type="scientific">Photobacterium ganghwense</name>
    <dbReference type="NCBI Taxonomy" id="320778"/>
    <lineage>
        <taxon>Bacteria</taxon>
        <taxon>Pseudomonadati</taxon>
        <taxon>Pseudomonadota</taxon>
        <taxon>Gammaproteobacteria</taxon>
        <taxon>Vibrionales</taxon>
        <taxon>Vibrionaceae</taxon>
        <taxon>Photobacterium</taxon>
    </lineage>
</organism>
<evidence type="ECO:0008006" key="3">
    <source>
        <dbReference type="Google" id="ProtNLM"/>
    </source>
</evidence>